<feature type="compositionally biased region" description="Acidic residues" evidence="2">
    <location>
        <begin position="235"/>
        <end position="249"/>
    </location>
</feature>
<feature type="region of interest" description="Disordered" evidence="2">
    <location>
        <begin position="193"/>
        <end position="265"/>
    </location>
</feature>
<dbReference type="InterPro" id="IPR053932">
    <property type="entry name" value="GeBP-like_DBD"/>
</dbReference>
<organism evidence="4 5">
    <name type="scientific">Dendrobium nobile</name>
    <name type="common">Orchid</name>
    <dbReference type="NCBI Taxonomy" id="94219"/>
    <lineage>
        <taxon>Eukaryota</taxon>
        <taxon>Viridiplantae</taxon>
        <taxon>Streptophyta</taxon>
        <taxon>Embryophyta</taxon>
        <taxon>Tracheophyta</taxon>
        <taxon>Spermatophyta</taxon>
        <taxon>Magnoliopsida</taxon>
        <taxon>Liliopsida</taxon>
        <taxon>Asparagales</taxon>
        <taxon>Orchidaceae</taxon>
        <taxon>Epidendroideae</taxon>
        <taxon>Malaxideae</taxon>
        <taxon>Dendrobiinae</taxon>
        <taxon>Dendrobium</taxon>
    </lineage>
</organism>
<dbReference type="SMR" id="A0A8T3B804"/>
<dbReference type="Proteomes" id="UP000829196">
    <property type="component" value="Unassembled WGS sequence"/>
</dbReference>
<feature type="compositionally biased region" description="Basic and acidic residues" evidence="2">
    <location>
        <begin position="61"/>
        <end position="77"/>
    </location>
</feature>
<evidence type="ECO:0000259" key="3">
    <source>
        <dbReference type="Pfam" id="PF04504"/>
    </source>
</evidence>
<dbReference type="PANTHER" id="PTHR31662">
    <property type="entry name" value="BNAANNG10740D PROTEIN-RELATED"/>
    <property type="match status" value="1"/>
</dbReference>
<dbReference type="OrthoDB" id="787112at2759"/>
<feature type="compositionally biased region" description="Basic and acidic residues" evidence="2">
    <location>
        <begin position="193"/>
        <end position="234"/>
    </location>
</feature>
<dbReference type="PANTHER" id="PTHR31662:SF28">
    <property type="entry name" value="MYB_SANT-LIKE DOMAIN-CONTAINING PROTEIN"/>
    <property type="match status" value="1"/>
</dbReference>
<keyword evidence="5" id="KW-1185">Reference proteome</keyword>
<feature type="domain" description="Glabrous enhancer-binding protein-like DBD" evidence="3">
    <location>
        <begin position="96"/>
        <end position="183"/>
    </location>
</feature>
<feature type="compositionally biased region" description="Polar residues" evidence="2">
    <location>
        <begin position="83"/>
        <end position="93"/>
    </location>
</feature>
<feature type="compositionally biased region" description="Low complexity" evidence="2">
    <location>
        <begin position="1"/>
        <end position="16"/>
    </location>
</feature>
<reference evidence="4" key="1">
    <citation type="journal article" date="2022" name="Front. Genet.">
        <title>Chromosome-Scale Assembly of the Dendrobium nobile Genome Provides Insights Into the Molecular Mechanism of the Biosynthesis of the Medicinal Active Ingredient of Dendrobium.</title>
        <authorList>
            <person name="Xu Q."/>
            <person name="Niu S.-C."/>
            <person name="Li K.-L."/>
            <person name="Zheng P.-J."/>
            <person name="Zhang X.-J."/>
            <person name="Jia Y."/>
            <person name="Liu Y."/>
            <person name="Niu Y.-X."/>
            <person name="Yu L.-H."/>
            <person name="Chen D.-F."/>
            <person name="Zhang G.-Q."/>
        </authorList>
    </citation>
    <scope>NUCLEOTIDE SEQUENCE</scope>
    <source>
        <tissue evidence="4">Leaf</tissue>
    </source>
</reference>
<feature type="region of interest" description="Disordered" evidence="2">
    <location>
        <begin position="1"/>
        <end position="95"/>
    </location>
</feature>
<accession>A0A8T3B804</accession>
<feature type="compositionally biased region" description="Polar residues" evidence="2">
    <location>
        <begin position="51"/>
        <end position="60"/>
    </location>
</feature>
<protein>
    <recommendedName>
        <fullName evidence="3">Glabrous enhancer-binding protein-like DBD domain-containing protein</fullName>
    </recommendedName>
</protein>
<sequence length="364" mass="40493">MGSKRSSKNPNNRRSSTPPPDTPVDGSHKNVKNSSLETPSKSRKKLKLSAPVSTDSSNHSPDGEFHSQDINRKDKAPDVFNDISPSDGTPSRSSLRRWGEADILKLLKSVIAVRTKGESLLSTATITALLKEVKDWAPTQLSEKNLNSKIRHFRFKFLKSTKPGPESSEFDRSFYELASKIWGAENLKAEDDAAGGVKEHGRVERKDNASGKKDKASKKPKEGKKKVEEAKEDKDAVEEERDNENDEGTDDKTEKNIILENGEGQEKDELLVDGDNGLLDAKGSGHSYKYLGLALEEYWTESKLNMDTLHAALPKVNPVQAKRLDESFREVFMGMLKLKMEKNKVSNEIIRASLAADFREVNGV</sequence>
<proteinExistence type="inferred from homology"/>
<dbReference type="EMBL" id="JAGYWB010000010">
    <property type="protein sequence ID" value="KAI0507553.1"/>
    <property type="molecule type" value="Genomic_DNA"/>
</dbReference>
<evidence type="ECO:0000256" key="1">
    <source>
        <dbReference type="ARBA" id="ARBA00010820"/>
    </source>
</evidence>
<dbReference type="InterPro" id="IPR007592">
    <property type="entry name" value="GEBP"/>
</dbReference>
<gene>
    <name evidence="4" type="ORF">KFK09_013679</name>
</gene>
<evidence type="ECO:0000256" key="2">
    <source>
        <dbReference type="SAM" id="MobiDB-lite"/>
    </source>
</evidence>
<evidence type="ECO:0000313" key="4">
    <source>
        <dbReference type="EMBL" id="KAI0507553.1"/>
    </source>
</evidence>
<name>A0A8T3B804_DENNO</name>
<evidence type="ECO:0000313" key="5">
    <source>
        <dbReference type="Proteomes" id="UP000829196"/>
    </source>
</evidence>
<dbReference type="GO" id="GO:0006355">
    <property type="term" value="P:regulation of DNA-templated transcription"/>
    <property type="evidence" value="ECO:0007669"/>
    <property type="project" value="InterPro"/>
</dbReference>
<comment type="caution">
    <text evidence="4">The sequence shown here is derived from an EMBL/GenBank/DDBJ whole genome shotgun (WGS) entry which is preliminary data.</text>
</comment>
<comment type="similarity">
    <text evidence="1">Belongs to the GeBP family.</text>
</comment>
<dbReference type="GO" id="GO:0005634">
    <property type="term" value="C:nucleus"/>
    <property type="evidence" value="ECO:0007669"/>
    <property type="project" value="TreeGrafter"/>
</dbReference>
<dbReference type="Pfam" id="PF04504">
    <property type="entry name" value="GeBP-like_DBD"/>
    <property type="match status" value="1"/>
</dbReference>
<dbReference type="AlphaFoldDB" id="A0A8T3B804"/>